<keyword evidence="10" id="KW-0325">Glycoprotein</keyword>
<evidence type="ECO:0000256" key="14">
    <source>
        <dbReference type="SAM" id="MobiDB-lite"/>
    </source>
</evidence>
<evidence type="ECO:0000256" key="7">
    <source>
        <dbReference type="ARBA" id="ARBA00023053"/>
    </source>
</evidence>
<evidence type="ECO:0000256" key="5">
    <source>
        <dbReference type="ARBA" id="ARBA00022692"/>
    </source>
</evidence>
<dbReference type="Pfam" id="PF00858">
    <property type="entry name" value="ASC"/>
    <property type="match status" value="1"/>
</dbReference>
<dbReference type="PANTHER" id="PTHR11690:SF222">
    <property type="entry name" value="AMILORIDE-SENSITIVE SODIUM CHANNEL SUBUNIT GAMMA"/>
    <property type="match status" value="1"/>
</dbReference>
<evidence type="ECO:0000256" key="3">
    <source>
        <dbReference type="ARBA" id="ARBA00022448"/>
    </source>
</evidence>
<dbReference type="Gene3D" id="1.10.287.770">
    <property type="entry name" value="YojJ-like"/>
    <property type="match status" value="1"/>
</dbReference>
<evidence type="ECO:0000256" key="12">
    <source>
        <dbReference type="ARBA" id="ARBA00023303"/>
    </source>
</evidence>
<keyword evidence="11 13" id="KW-0739">Sodium transport</keyword>
<feature type="region of interest" description="Disordered" evidence="14">
    <location>
        <begin position="637"/>
        <end position="663"/>
    </location>
</feature>
<keyword evidence="8 13" id="KW-0406">Ion transport</keyword>
<feature type="transmembrane region" description="Helical" evidence="15">
    <location>
        <begin position="554"/>
        <end position="578"/>
    </location>
</feature>
<proteinExistence type="inferred from homology"/>
<keyword evidence="4 13" id="KW-0894">Sodium channel</keyword>
<dbReference type="OMA" id="WFTEIPT"/>
<dbReference type="AlphaFoldDB" id="A0A7I4Y0I9"/>
<feature type="compositionally biased region" description="Basic residues" evidence="14">
    <location>
        <begin position="735"/>
        <end position="745"/>
    </location>
</feature>
<protein>
    <submittedName>
        <fullName evidence="17">Amiloride-sensitive sodium channel</fullName>
    </submittedName>
</protein>
<dbReference type="OrthoDB" id="8065060at2759"/>
<name>A0A7I4Y0I9_HAECO</name>
<feature type="region of interest" description="Disordered" evidence="14">
    <location>
        <begin position="717"/>
        <end position="766"/>
    </location>
</feature>
<keyword evidence="9 15" id="KW-0472">Membrane</keyword>
<feature type="compositionally biased region" description="Basic and acidic residues" evidence="14">
    <location>
        <begin position="638"/>
        <end position="650"/>
    </location>
</feature>
<comment type="subcellular location">
    <subcellularLocation>
        <location evidence="1">Membrane</location>
        <topology evidence="1">Multi-pass membrane protein</topology>
    </subcellularLocation>
</comment>
<dbReference type="Gene3D" id="2.60.470.10">
    <property type="entry name" value="Acid-sensing ion channels like domains"/>
    <property type="match status" value="1"/>
</dbReference>
<reference evidence="17" key="1">
    <citation type="submission" date="2020-12" db="UniProtKB">
        <authorList>
            <consortium name="WormBaseParasite"/>
        </authorList>
    </citation>
    <scope>IDENTIFICATION</scope>
    <source>
        <strain evidence="17">MHco3</strain>
    </source>
</reference>
<dbReference type="GO" id="GO:0005886">
    <property type="term" value="C:plasma membrane"/>
    <property type="evidence" value="ECO:0007669"/>
    <property type="project" value="TreeGrafter"/>
</dbReference>
<dbReference type="WBParaSite" id="HCON_00028110-00001">
    <property type="protein sequence ID" value="HCON_00028110-00001"/>
    <property type="gene ID" value="HCON_00028110"/>
</dbReference>
<evidence type="ECO:0000313" key="17">
    <source>
        <dbReference type="WBParaSite" id="HCON_00028110-00001"/>
    </source>
</evidence>
<keyword evidence="6 15" id="KW-1133">Transmembrane helix</keyword>
<dbReference type="InterPro" id="IPR001873">
    <property type="entry name" value="ENaC"/>
</dbReference>
<keyword evidence="16" id="KW-1185">Reference proteome</keyword>
<keyword evidence="12 13" id="KW-0407">Ion channel</keyword>
<dbReference type="PRINTS" id="PR01078">
    <property type="entry name" value="AMINACHANNEL"/>
</dbReference>
<dbReference type="PANTHER" id="PTHR11690">
    <property type="entry name" value="AMILORIDE-SENSITIVE SODIUM CHANNEL-RELATED"/>
    <property type="match status" value="1"/>
</dbReference>
<keyword evidence="3 13" id="KW-0813">Transport</keyword>
<comment type="similarity">
    <text evidence="2 13">Belongs to the amiloride-sensitive sodium channel (TC 1.A.6) family.</text>
</comment>
<keyword evidence="5 13" id="KW-0812">Transmembrane</keyword>
<evidence type="ECO:0000256" key="1">
    <source>
        <dbReference type="ARBA" id="ARBA00004141"/>
    </source>
</evidence>
<evidence type="ECO:0000256" key="4">
    <source>
        <dbReference type="ARBA" id="ARBA00022461"/>
    </source>
</evidence>
<accession>A0A7I4Y0I9</accession>
<organism evidence="16 17">
    <name type="scientific">Haemonchus contortus</name>
    <name type="common">Barber pole worm</name>
    <dbReference type="NCBI Taxonomy" id="6289"/>
    <lineage>
        <taxon>Eukaryota</taxon>
        <taxon>Metazoa</taxon>
        <taxon>Ecdysozoa</taxon>
        <taxon>Nematoda</taxon>
        <taxon>Chromadorea</taxon>
        <taxon>Rhabditida</taxon>
        <taxon>Rhabditina</taxon>
        <taxon>Rhabditomorpha</taxon>
        <taxon>Strongyloidea</taxon>
        <taxon>Trichostrongylidae</taxon>
        <taxon>Haemonchus</taxon>
    </lineage>
</organism>
<dbReference type="Proteomes" id="UP000025227">
    <property type="component" value="Unplaced"/>
</dbReference>
<evidence type="ECO:0000256" key="10">
    <source>
        <dbReference type="ARBA" id="ARBA00023180"/>
    </source>
</evidence>
<evidence type="ECO:0000256" key="15">
    <source>
        <dbReference type="SAM" id="Phobius"/>
    </source>
</evidence>
<sequence length="766" mass="87583">MNLMKTDFVGEFLQVTHRTRMEHTCQDRKEPMVAQLVNRVTLGPSTLAVPSARVDCLEIKGAECMGGQICSPDRSLHHRHTGFKQRASQIILRVPAAHIRRMKETEGIGSISRETQHFSQTTTMHGPKRIYQGKRFSTHFWVLMMLLSGILFIFQVAELISMYLSKPIVSQVSFLINDEGMDFPSITLCNFNPIRKSYIKHLNATGDFSNELLEYLLQSLMDTQALYSNADRAELHVGDRALQVYQEQHPNFTIGDFFEEAGFNCTETMKLCSFGGRQFDCCKFMEPRLTNLGKCHTLDMRNAREWMQKQTVAGANAGLQIILDTHMEEQFDETGDDADAIFSNAFENGFRYYVHAPDTIPYLVSEGISVSPGSRVYSAISTHTYVLLPSDNWGNCSNKWPQSYHTDLTYSSVNCESLCKAYYFNDRCGCSPFTYNIDMSMPMCTPYQTFQCIDQHIRTQINGTDHFRMPQCQECKIECNSLVYHAYNSYGSGFSHGALKWLNRKNPQWSKAHMRSNFLTVNVFHRDMAHTEYRQVKSTSVTEILSDIGGNMGMFLGMSLITVTEISLFISKIAWIAFSKRRRDYLFNKKKREIEEKKQLEETVSVFSTLRSRKMGTVGQSFRATQSRIRSLSQQIRDSFRDKRTSKDDEPPAPDLESGIGSEPLTIENLANMQEVHENQYKQNVANQTLYAGDDKNQVSMIELQIDLCDLKRQLAASRGMSSRRRATTAPSTTRKSKPATRRKSTQCAKPRRDSCDHIVKRKDTH</sequence>
<evidence type="ECO:0000256" key="8">
    <source>
        <dbReference type="ARBA" id="ARBA00023065"/>
    </source>
</evidence>
<evidence type="ECO:0000256" key="11">
    <source>
        <dbReference type="ARBA" id="ARBA00023201"/>
    </source>
</evidence>
<feature type="transmembrane region" description="Helical" evidence="15">
    <location>
        <begin position="140"/>
        <end position="164"/>
    </location>
</feature>
<evidence type="ECO:0000256" key="6">
    <source>
        <dbReference type="ARBA" id="ARBA00022989"/>
    </source>
</evidence>
<keyword evidence="7" id="KW-0915">Sodium</keyword>
<evidence type="ECO:0000256" key="9">
    <source>
        <dbReference type="ARBA" id="ARBA00023136"/>
    </source>
</evidence>
<evidence type="ECO:0000313" key="16">
    <source>
        <dbReference type="Proteomes" id="UP000025227"/>
    </source>
</evidence>
<evidence type="ECO:0000256" key="13">
    <source>
        <dbReference type="RuleBase" id="RU000679"/>
    </source>
</evidence>
<dbReference type="GO" id="GO:0015280">
    <property type="term" value="F:ligand-gated sodium channel activity"/>
    <property type="evidence" value="ECO:0007669"/>
    <property type="project" value="TreeGrafter"/>
</dbReference>
<evidence type="ECO:0000256" key="2">
    <source>
        <dbReference type="ARBA" id="ARBA00007193"/>
    </source>
</evidence>